<dbReference type="InterPro" id="IPR028098">
    <property type="entry name" value="Glyco_trans_4-like_N"/>
</dbReference>
<reference evidence="6 7" key="1">
    <citation type="submission" date="2019-09" db="EMBL/GenBank/DDBJ databases">
        <title>Pimelobacter sp. isolated from Paulinella.</title>
        <authorList>
            <person name="Jeong S.E."/>
        </authorList>
    </citation>
    <scope>NUCLEOTIDE SEQUENCE [LARGE SCALE GENOMIC DNA]</scope>
    <source>
        <strain evidence="6 7">Pch-N</strain>
    </source>
</reference>
<dbReference type="AlphaFoldDB" id="A0A7J5DUB6"/>
<evidence type="ECO:0000313" key="6">
    <source>
        <dbReference type="EMBL" id="KAB2808913.1"/>
    </source>
</evidence>
<feature type="compositionally biased region" description="Basic residues" evidence="3">
    <location>
        <begin position="1"/>
        <end position="11"/>
    </location>
</feature>
<evidence type="ECO:0000256" key="3">
    <source>
        <dbReference type="SAM" id="MobiDB-lite"/>
    </source>
</evidence>
<accession>A0A7J5DUB6</accession>
<feature type="compositionally biased region" description="Basic and acidic residues" evidence="3">
    <location>
        <begin position="65"/>
        <end position="75"/>
    </location>
</feature>
<dbReference type="SUPFAM" id="SSF53756">
    <property type="entry name" value="UDP-Glycosyltransferase/glycogen phosphorylase"/>
    <property type="match status" value="1"/>
</dbReference>
<gene>
    <name evidence="6" type="ORF">F9L07_17725</name>
</gene>
<feature type="compositionally biased region" description="Basic residues" evidence="3">
    <location>
        <begin position="113"/>
        <end position="124"/>
    </location>
</feature>
<evidence type="ECO:0000256" key="2">
    <source>
        <dbReference type="ARBA" id="ARBA00022679"/>
    </source>
</evidence>
<evidence type="ECO:0000259" key="5">
    <source>
        <dbReference type="Pfam" id="PF13579"/>
    </source>
</evidence>
<dbReference type="EMBL" id="WBVM01000002">
    <property type="protein sequence ID" value="KAB2808913.1"/>
    <property type="molecule type" value="Genomic_DNA"/>
</dbReference>
<feature type="compositionally biased region" description="Basic and acidic residues" evidence="3">
    <location>
        <begin position="15"/>
        <end position="39"/>
    </location>
</feature>
<dbReference type="Gene3D" id="3.40.50.2000">
    <property type="entry name" value="Glycogen Phosphorylase B"/>
    <property type="match status" value="2"/>
</dbReference>
<keyword evidence="1" id="KW-0328">Glycosyltransferase</keyword>
<evidence type="ECO:0000313" key="7">
    <source>
        <dbReference type="Proteomes" id="UP000449906"/>
    </source>
</evidence>
<dbReference type="GO" id="GO:0016757">
    <property type="term" value="F:glycosyltransferase activity"/>
    <property type="evidence" value="ECO:0007669"/>
    <property type="project" value="UniProtKB-KW"/>
</dbReference>
<proteinExistence type="predicted"/>
<feature type="domain" description="Glycosyl transferase family 1" evidence="4">
    <location>
        <begin position="359"/>
        <end position="505"/>
    </location>
</feature>
<dbReference type="InterPro" id="IPR001296">
    <property type="entry name" value="Glyco_trans_1"/>
</dbReference>
<dbReference type="Pfam" id="PF00534">
    <property type="entry name" value="Glycos_transf_1"/>
    <property type="match status" value="1"/>
</dbReference>
<name>A0A7J5DUB6_NOCSI</name>
<comment type="caution">
    <text evidence="6">The sequence shown here is derived from an EMBL/GenBank/DDBJ whole genome shotgun (WGS) entry which is preliminary data.</text>
</comment>
<dbReference type="Proteomes" id="UP000449906">
    <property type="component" value="Unassembled WGS sequence"/>
</dbReference>
<evidence type="ECO:0000256" key="1">
    <source>
        <dbReference type="ARBA" id="ARBA00022676"/>
    </source>
</evidence>
<organism evidence="6 7">
    <name type="scientific">Nocardioides simplex</name>
    <name type="common">Arthrobacter simplex</name>
    <dbReference type="NCBI Taxonomy" id="2045"/>
    <lineage>
        <taxon>Bacteria</taxon>
        <taxon>Bacillati</taxon>
        <taxon>Actinomycetota</taxon>
        <taxon>Actinomycetes</taxon>
        <taxon>Propionibacteriales</taxon>
        <taxon>Nocardioidaceae</taxon>
        <taxon>Pimelobacter</taxon>
    </lineage>
</organism>
<dbReference type="Pfam" id="PF13579">
    <property type="entry name" value="Glyco_trans_4_4"/>
    <property type="match status" value="1"/>
</dbReference>
<keyword evidence="2 6" id="KW-0808">Transferase</keyword>
<protein>
    <submittedName>
        <fullName evidence="6">Glycosyltransferase family 4 protein</fullName>
    </submittedName>
</protein>
<feature type="compositionally biased region" description="Basic residues" evidence="3">
    <location>
        <begin position="76"/>
        <end position="100"/>
    </location>
</feature>
<dbReference type="PANTHER" id="PTHR12526">
    <property type="entry name" value="GLYCOSYLTRANSFERASE"/>
    <property type="match status" value="1"/>
</dbReference>
<dbReference type="PANTHER" id="PTHR12526:SF510">
    <property type="entry name" value="D-INOSITOL 3-PHOSPHATE GLYCOSYLTRANSFERASE"/>
    <property type="match status" value="1"/>
</dbReference>
<sequence length="529" mass="56889">MGHARRHRRPQPGREAPRRRPERRPAVRHLDGRRRDDRPPPAARPGPRRVRRVGLALPPGRRAGRAPERRAPDVPRRRRRARPARARRVPRRPRVRRPWRPARPPPSRAAPGRGRRGRRVRRHPHRRLLPQRAVLPAGVAARRARHGARRRGPGGGAPVRVVQLITQERGGPVDHAVDVAAELARRGHESHLVGPPGAVLDRASGLGVRVHPAAMGGKRDLRGARAIARTLRVIAPDVVHLQDRRAGLVGRLLAGRAAVPTVYTLHGVPDSLAPLVPGNLPVIAPRRGDRAVYLWAERVLASRPRTAVATPCAALARYAREQVGAPAERVHVVPNGVAGSWLDTVPAPRTVPASGRVRAVWVGLLQPVKRVDDLVRATARVPDLELVLVGDGPERARVQAAVAATGTGDRVRLAGYLPDPAPVLRDADLFVLSSAAEASPMALLQAMACGVPPVATSVGGVPEVVRDGVDGLLVRPGDDEQWVAALGALVADAPRRRALGTAARARVAGHHRIDHTVAALVPIYEGVAG</sequence>
<evidence type="ECO:0000259" key="4">
    <source>
        <dbReference type="Pfam" id="PF00534"/>
    </source>
</evidence>
<dbReference type="CDD" id="cd03801">
    <property type="entry name" value="GT4_PimA-like"/>
    <property type="match status" value="1"/>
</dbReference>
<feature type="region of interest" description="Disordered" evidence="3">
    <location>
        <begin position="1"/>
        <end position="124"/>
    </location>
</feature>
<feature type="domain" description="Glycosyltransferase subfamily 4-like N-terminal" evidence="5">
    <location>
        <begin position="170"/>
        <end position="336"/>
    </location>
</feature>